<dbReference type="RefSeq" id="WP_130391056.1">
    <property type="nucleotide sequence ID" value="NZ_SGXM01000001.1"/>
</dbReference>
<evidence type="ECO:0000259" key="2">
    <source>
        <dbReference type="Pfam" id="PF04366"/>
    </source>
</evidence>
<dbReference type="InterPro" id="IPR007461">
    <property type="entry name" value="Ysc84_actin-binding"/>
</dbReference>
<dbReference type="EMBL" id="SGXM01000001">
    <property type="protein sequence ID" value="RZT43114.1"/>
    <property type="molecule type" value="Genomic_DNA"/>
</dbReference>
<dbReference type="OrthoDB" id="198978at2"/>
<comment type="caution">
    <text evidence="3">The sequence shown here is derived from an EMBL/GenBank/DDBJ whole genome shotgun (WGS) entry which is preliminary data.</text>
</comment>
<reference evidence="3 4" key="1">
    <citation type="journal article" date="2015" name="Stand. Genomic Sci.">
        <title>Genomic Encyclopedia of Bacterial and Archaeal Type Strains, Phase III: the genomes of soil and plant-associated and newly described type strains.</title>
        <authorList>
            <person name="Whitman W.B."/>
            <person name="Woyke T."/>
            <person name="Klenk H.P."/>
            <person name="Zhou Y."/>
            <person name="Lilburn T.G."/>
            <person name="Beck B.J."/>
            <person name="De Vos P."/>
            <person name="Vandamme P."/>
            <person name="Eisen J.A."/>
            <person name="Garrity G."/>
            <person name="Hugenholtz P."/>
            <person name="Kyrpides N.C."/>
        </authorList>
    </citation>
    <scope>NUCLEOTIDE SEQUENCE [LARGE SCALE GENOMIC DNA]</scope>
    <source>
        <strain evidence="3 4">ASC-9842</strain>
    </source>
</reference>
<dbReference type="AlphaFoldDB" id="A0A4Q7S9H0"/>
<accession>A0A4Q7S9H0</accession>
<proteinExistence type="predicted"/>
<keyword evidence="1" id="KW-0732">Signal</keyword>
<organism evidence="3 4">
    <name type="scientific">Cupriavidus agavae</name>
    <dbReference type="NCBI Taxonomy" id="1001822"/>
    <lineage>
        <taxon>Bacteria</taxon>
        <taxon>Pseudomonadati</taxon>
        <taxon>Pseudomonadota</taxon>
        <taxon>Betaproteobacteria</taxon>
        <taxon>Burkholderiales</taxon>
        <taxon>Burkholderiaceae</taxon>
        <taxon>Cupriavidus</taxon>
    </lineage>
</organism>
<feature type="domain" description="Ysc84 actin-binding" evidence="2">
    <location>
        <begin position="109"/>
        <end position="191"/>
    </location>
</feature>
<feature type="signal peptide" evidence="1">
    <location>
        <begin position="1"/>
        <end position="23"/>
    </location>
</feature>
<dbReference type="Pfam" id="PF04366">
    <property type="entry name" value="Ysc84"/>
    <property type="match status" value="1"/>
</dbReference>
<dbReference type="CDD" id="cd11524">
    <property type="entry name" value="SYLF"/>
    <property type="match status" value="1"/>
</dbReference>
<evidence type="ECO:0000256" key="1">
    <source>
        <dbReference type="SAM" id="SignalP"/>
    </source>
</evidence>
<keyword evidence="4" id="KW-1185">Reference proteome</keyword>
<sequence length="195" mass="20128">MDRRQFVTRVAGSGLLVATAGFAAGCTTTGASTPTDVAARRREIDEGADGALNRLYSSVNGARELASRSQGMLVFPRVLAGGLVIGGEYGDGALRSKGATQGYYRTVSGTIGLTAGGQSRSVIILFMTPEAYNKFVQSKGWTIGADASVALAKIGANGTIDTVTAQQPVIAFVQTNAGLMFDVSLNGSKISKLDL</sequence>
<evidence type="ECO:0000313" key="3">
    <source>
        <dbReference type="EMBL" id="RZT43114.1"/>
    </source>
</evidence>
<name>A0A4Q7S9H0_9BURK</name>
<dbReference type="Proteomes" id="UP000291078">
    <property type="component" value="Unassembled WGS sequence"/>
</dbReference>
<dbReference type="PROSITE" id="PS51257">
    <property type="entry name" value="PROKAR_LIPOPROTEIN"/>
    <property type="match status" value="1"/>
</dbReference>
<evidence type="ECO:0000313" key="4">
    <source>
        <dbReference type="Proteomes" id="UP000291078"/>
    </source>
</evidence>
<gene>
    <name evidence="3" type="ORF">EV147_2163</name>
</gene>
<protein>
    <submittedName>
        <fullName evidence="3">Lipid-binding SYLF domain-containing protein</fullName>
    </submittedName>
</protein>
<feature type="chain" id="PRO_5020472849" evidence="1">
    <location>
        <begin position="24"/>
        <end position="195"/>
    </location>
</feature>